<dbReference type="GO" id="GO:0000976">
    <property type="term" value="F:transcription cis-regulatory region binding"/>
    <property type="evidence" value="ECO:0007669"/>
    <property type="project" value="TreeGrafter"/>
</dbReference>
<dbReference type="Gene3D" id="1.10.357.10">
    <property type="entry name" value="Tetracycline Repressor, domain 2"/>
    <property type="match status" value="1"/>
</dbReference>
<evidence type="ECO:0000313" key="5">
    <source>
        <dbReference type="Proteomes" id="UP000027451"/>
    </source>
</evidence>
<dbReference type="AlphaFoldDB" id="A0A656Q8S4"/>
<dbReference type="PANTHER" id="PTHR30055:SF226">
    <property type="entry name" value="HTH-TYPE TRANSCRIPTIONAL REGULATOR PKSA"/>
    <property type="match status" value="1"/>
</dbReference>
<dbReference type="OrthoDB" id="6684185at2"/>
<feature type="region of interest" description="Disordered" evidence="2">
    <location>
        <begin position="204"/>
        <end position="228"/>
    </location>
</feature>
<sequence>MDTSDRIKLAAVRLFAKLGVEAVTVRDIVAAAELKNPGSLNYYFRSKEELIRQVIIEAMGQADKLWGSRLAEVERNGGPLSLREVVEALVTWPLSEPLDGSISHTARFLGMVLQSRRPQVRALTREMNYKEYDRAVAYIRDFLSDFPPEIVAQRVIFFFWSLTGFLTAYEASIDSDKHKDSAWYRVDPFQNFVDAMVGMLTAPVGSTRTTQQRKRPEAPVKLSEGRIT</sequence>
<comment type="caution">
    <text evidence="4">The sequence shown here is derived from an EMBL/GenBank/DDBJ whole genome shotgun (WGS) entry which is preliminary data.</text>
</comment>
<reference evidence="4 5" key="1">
    <citation type="submission" date="2014-03" db="EMBL/GenBank/DDBJ databases">
        <title>Draft Genome Sequences of Four Burkholderia Strains.</title>
        <authorList>
            <person name="Liu X.Y."/>
            <person name="Li C.X."/>
            <person name="Xu J.H."/>
        </authorList>
    </citation>
    <scope>NUCLEOTIDE SEQUENCE [LARGE SCALE GENOMIC DNA]</scope>
    <source>
        <strain evidence="4 5">OP-1</strain>
    </source>
</reference>
<dbReference type="InterPro" id="IPR001647">
    <property type="entry name" value="HTH_TetR"/>
</dbReference>
<dbReference type="Pfam" id="PF00440">
    <property type="entry name" value="TetR_N"/>
    <property type="match status" value="1"/>
</dbReference>
<evidence type="ECO:0000256" key="1">
    <source>
        <dbReference type="ARBA" id="ARBA00023125"/>
    </source>
</evidence>
<proteinExistence type="predicted"/>
<dbReference type="InterPro" id="IPR009057">
    <property type="entry name" value="Homeodomain-like_sf"/>
</dbReference>
<accession>A0A656Q8S4</accession>
<gene>
    <name evidence="4" type="ORF">BG60_28815</name>
</gene>
<organism evidence="4 5">
    <name type="scientific">Caballeronia zhejiangensis</name>
    <dbReference type="NCBI Taxonomy" id="871203"/>
    <lineage>
        <taxon>Bacteria</taxon>
        <taxon>Pseudomonadati</taxon>
        <taxon>Pseudomonadota</taxon>
        <taxon>Betaproteobacteria</taxon>
        <taxon>Burkholderiales</taxon>
        <taxon>Burkholderiaceae</taxon>
        <taxon>Caballeronia</taxon>
    </lineage>
</organism>
<feature type="domain" description="HTH tetR-type" evidence="3">
    <location>
        <begin position="10"/>
        <end position="54"/>
    </location>
</feature>
<dbReference type="Proteomes" id="UP000027451">
    <property type="component" value="Unassembled WGS sequence"/>
</dbReference>
<dbReference type="PANTHER" id="PTHR30055">
    <property type="entry name" value="HTH-TYPE TRANSCRIPTIONAL REGULATOR RUTR"/>
    <property type="match status" value="1"/>
</dbReference>
<dbReference type="SUPFAM" id="SSF46689">
    <property type="entry name" value="Homeodomain-like"/>
    <property type="match status" value="1"/>
</dbReference>
<dbReference type="EMBL" id="JFHD01000049">
    <property type="protein sequence ID" value="KDR25336.1"/>
    <property type="molecule type" value="Genomic_DNA"/>
</dbReference>
<protein>
    <submittedName>
        <fullName evidence="4">TetR family transcriptional regulator</fullName>
    </submittedName>
</protein>
<dbReference type="GO" id="GO:0003700">
    <property type="term" value="F:DNA-binding transcription factor activity"/>
    <property type="evidence" value="ECO:0007669"/>
    <property type="project" value="TreeGrafter"/>
</dbReference>
<keyword evidence="5" id="KW-1185">Reference proteome</keyword>
<evidence type="ECO:0000259" key="3">
    <source>
        <dbReference type="Pfam" id="PF00440"/>
    </source>
</evidence>
<dbReference type="InterPro" id="IPR050109">
    <property type="entry name" value="HTH-type_TetR-like_transc_reg"/>
</dbReference>
<keyword evidence="1" id="KW-0238">DNA-binding</keyword>
<evidence type="ECO:0000256" key="2">
    <source>
        <dbReference type="SAM" id="MobiDB-lite"/>
    </source>
</evidence>
<evidence type="ECO:0000313" key="4">
    <source>
        <dbReference type="EMBL" id="KDR25336.1"/>
    </source>
</evidence>
<name>A0A656Q8S4_9BURK</name>
<dbReference type="RefSeq" id="WP_008344946.1">
    <property type="nucleotide sequence ID" value="NZ_JFHD01000049.1"/>
</dbReference>
<feature type="compositionally biased region" description="Basic and acidic residues" evidence="2">
    <location>
        <begin position="214"/>
        <end position="228"/>
    </location>
</feature>